<gene>
    <name evidence="1" type="ORF">RRG08_061516</name>
</gene>
<dbReference type="AlphaFoldDB" id="A0AAE0Y3N4"/>
<organism evidence="1 2">
    <name type="scientific">Elysia crispata</name>
    <name type="common">lettuce slug</name>
    <dbReference type="NCBI Taxonomy" id="231223"/>
    <lineage>
        <taxon>Eukaryota</taxon>
        <taxon>Metazoa</taxon>
        <taxon>Spiralia</taxon>
        <taxon>Lophotrochozoa</taxon>
        <taxon>Mollusca</taxon>
        <taxon>Gastropoda</taxon>
        <taxon>Heterobranchia</taxon>
        <taxon>Euthyneura</taxon>
        <taxon>Panpulmonata</taxon>
        <taxon>Sacoglossa</taxon>
        <taxon>Placobranchoidea</taxon>
        <taxon>Plakobranchidae</taxon>
        <taxon>Elysia</taxon>
    </lineage>
</organism>
<reference evidence="1" key="1">
    <citation type="journal article" date="2023" name="G3 (Bethesda)">
        <title>A reference genome for the long-term kleptoplast-retaining sea slug Elysia crispata morphotype clarki.</title>
        <authorList>
            <person name="Eastman K.E."/>
            <person name="Pendleton A.L."/>
            <person name="Shaikh M.A."/>
            <person name="Suttiyut T."/>
            <person name="Ogas R."/>
            <person name="Tomko P."/>
            <person name="Gavelis G."/>
            <person name="Widhalm J.R."/>
            <person name="Wisecaver J.H."/>
        </authorList>
    </citation>
    <scope>NUCLEOTIDE SEQUENCE</scope>
    <source>
        <strain evidence="1">ECLA1</strain>
    </source>
</reference>
<sequence length="540" mass="60044">MAHAARARQLQEEYVAATGIRPKYPRSRVALQGLRETLDRYKAATANLKANDARRQGAKNLADELSRLNKIEADGFDLDTPTSAGQLDGEAGRLLRRAKAQHRREGAAHAFSSWRQETPDPYGLGDVAVDSNISIRGGNIVSDYTLTAERATEVLNKLSDGKFLVKVKFLRTSPRRGRTRGGEVLEVTPETRPGTLEGIDRLYYVNAYPVSAVVYGLYPIREPDERNLDPMRDGDLNCVAQRVIKHFEGAQRGQGLTPERREKIAQWEARVHDDGATLRDVAELEKILKRAVIVRDITGADLYNLGKYQHSGWKTIELTLHNGHAWGADLHFPQAREIAIYEGDVWAAIQEATQGEPMAVWVLGGGQNKRLTVDHFVLEDGRTFTTQETHNSLLETCRHLAPEDPGPLPVDLGTGFAQVSSWRFAVDLHPVVAAWFGSHFQEKQWAPIPLLAYMVETGLLVVWLPDSRDQACSVIGKFTQGAKADGRRLTRRLVTDQGELDFLVSDCRQSETLVGAPEQCPVGWILTYYDEPAPVCPSQG</sequence>
<protein>
    <submittedName>
        <fullName evidence="1">Uncharacterized protein</fullName>
    </submittedName>
</protein>
<proteinExistence type="predicted"/>
<dbReference type="Proteomes" id="UP001283361">
    <property type="component" value="Unassembled WGS sequence"/>
</dbReference>
<comment type="caution">
    <text evidence="1">The sequence shown here is derived from an EMBL/GenBank/DDBJ whole genome shotgun (WGS) entry which is preliminary data.</text>
</comment>
<keyword evidence="2" id="KW-1185">Reference proteome</keyword>
<accession>A0AAE0Y3N4</accession>
<name>A0AAE0Y3N4_9GAST</name>
<evidence type="ECO:0000313" key="2">
    <source>
        <dbReference type="Proteomes" id="UP001283361"/>
    </source>
</evidence>
<evidence type="ECO:0000313" key="1">
    <source>
        <dbReference type="EMBL" id="KAK3730915.1"/>
    </source>
</evidence>
<dbReference type="EMBL" id="JAWDGP010007049">
    <property type="protein sequence ID" value="KAK3730915.1"/>
    <property type="molecule type" value="Genomic_DNA"/>
</dbReference>